<dbReference type="Pfam" id="PF11877">
    <property type="entry name" value="DUF3397"/>
    <property type="match status" value="1"/>
</dbReference>
<dbReference type="InterPro" id="IPR024515">
    <property type="entry name" value="DUF3397"/>
</dbReference>
<dbReference type="Proteomes" id="UP000050816">
    <property type="component" value="Unassembled WGS sequence"/>
</dbReference>
<evidence type="ECO:0000313" key="3">
    <source>
        <dbReference type="Proteomes" id="UP000050816"/>
    </source>
</evidence>
<organism evidence="2 3">
    <name type="scientific">Limosilactobacillus ingluviei DSM 15946</name>
    <dbReference type="NCBI Taxonomy" id="1423760"/>
    <lineage>
        <taxon>Bacteria</taxon>
        <taxon>Bacillati</taxon>
        <taxon>Bacillota</taxon>
        <taxon>Bacilli</taxon>
        <taxon>Lactobacillales</taxon>
        <taxon>Lactobacillaceae</taxon>
        <taxon>Limosilactobacillus</taxon>
    </lineage>
</organism>
<gene>
    <name evidence="2" type="ORF">FC43_GL001306</name>
</gene>
<keyword evidence="1" id="KW-0472">Membrane</keyword>
<dbReference type="EMBL" id="AZFK01000029">
    <property type="protein sequence ID" value="KRL90501.1"/>
    <property type="molecule type" value="Genomic_DNA"/>
</dbReference>
<feature type="transmembrane region" description="Helical" evidence="1">
    <location>
        <begin position="6"/>
        <end position="23"/>
    </location>
</feature>
<dbReference type="RefSeq" id="WP_056954372.1">
    <property type="nucleotide sequence ID" value="NZ_AZFK01000029.1"/>
</dbReference>
<name>A0A0R1UI18_9LACO</name>
<dbReference type="AlphaFoldDB" id="A0A0R1UI18"/>
<keyword evidence="1" id="KW-0812">Transmembrane</keyword>
<feature type="transmembrane region" description="Helical" evidence="1">
    <location>
        <begin position="60"/>
        <end position="76"/>
    </location>
</feature>
<comment type="caution">
    <text evidence="2">The sequence shown here is derived from an EMBL/GenBank/DDBJ whole genome shotgun (WGS) entry which is preliminary data.</text>
</comment>
<keyword evidence="1" id="KW-1133">Transmembrane helix</keyword>
<protein>
    <recommendedName>
        <fullName evidence="4">Integral membrane protein</fullName>
    </recommendedName>
</protein>
<dbReference type="PATRIC" id="fig|1423760.3.peg.1375"/>
<sequence>MEIKQLLLEFLIGAAFWGLEWLVQRLFGRPKQHSRAGWALLLMALTEANLGFYWFAYPMIGWMVLGIGLVILQLTARREFLYQRYWPAFWRLSFLYASVVWAGSCFLMQLPTP</sequence>
<feature type="transmembrane region" description="Helical" evidence="1">
    <location>
        <begin position="88"/>
        <end position="110"/>
    </location>
</feature>
<evidence type="ECO:0000313" key="2">
    <source>
        <dbReference type="EMBL" id="KRL90501.1"/>
    </source>
</evidence>
<accession>A0A0R1UI18</accession>
<evidence type="ECO:0008006" key="4">
    <source>
        <dbReference type="Google" id="ProtNLM"/>
    </source>
</evidence>
<reference evidence="2 3" key="1">
    <citation type="journal article" date="2015" name="Genome Announc.">
        <title>Expanding the biotechnology potential of lactobacilli through comparative genomics of 213 strains and associated genera.</title>
        <authorList>
            <person name="Sun Z."/>
            <person name="Harris H.M."/>
            <person name="McCann A."/>
            <person name="Guo C."/>
            <person name="Argimon S."/>
            <person name="Zhang W."/>
            <person name="Yang X."/>
            <person name="Jeffery I.B."/>
            <person name="Cooney J.C."/>
            <person name="Kagawa T.F."/>
            <person name="Liu W."/>
            <person name="Song Y."/>
            <person name="Salvetti E."/>
            <person name="Wrobel A."/>
            <person name="Rasinkangas P."/>
            <person name="Parkhill J."/>
            <person name="Rea M.C."/>
            <person name="O'Sullivan O."/>
            <person name="Ritari J."/>
            <person name="Douillard F.P."/>
            <person name="Paul Ross R."/>
            <person name="Yang R."/>
            <person name="Briner A.E."/>
            <person name="Felis G.E."/>
            <person name="de Vos W.M."/>
            <person name="Barrangou R."/>
            <person name="Klaenhammer T.R."/>
            <person name="Caufield P.W."/>
            <person name="Cui Y."/>
            <person name="Zhang H."/>
            <person name="O'Toole P.W."/>
        </authorList>
    </citation>
    <scope>NUCLEOTIDE SEQUENCE [LARGE SCALE GENOMIC DNA]</scope>
    <source>
        <strain evidence="2 3">DSM 15946</strain>
    </source>
</reference>
<evidence type="ECO:0000256" key="1">
    <source>
        <dbReference type="SAM" id="Phobius"/>
    </source>
</evidence>
<proteinExistence type="predicted"/>